<accession>B4W5F2</accession>
<proteinExistence type="predicted"/>
<keyword evidence="2" id="KW-1185">Reference proteome</keyword>
<name>B4W5F2_9CYAN</name>
<dbReference type="HOGENOM" id="CLU_3342533_0_0_3"/>
<sequence>MPLYMGITGDLSHAEYKVAAWGTYRRISEKLKINDRD</sequence>
<gene>
    <name evidence="1" type="ORF">MC7420_166</name>
</gene>
<dbReference type="AlphaFoldDB" id="B4W5F2"/>
<organism evidence="1 2">
    <name type="scientific">Coleofasciculus chthonoplastes PCC 7420</name>
    <dbReference type="NCBI Taxonomy" id="118168"/>
    <lineage>
        <taxon>Bacteria</taxon>
        <taxon>Bacillati</taxon>
        <taxon>Cyanobacteriota</taxon>
        <taxon>Cyanophyceae</taxon>
        <taxon>Coleofasciculales</taxon>
        <taxon>Coleofasciculaceae</taxon>
        <taxon>Coleofasciculus</taxon>
    </lineage>
</organism>
<reference evidence="1 2" key="1">
    <citation type="submission" date="2008-07" db="EMBL/GenBank/DDBJ databases">
        <authorList>
            <person name="Tandeau de Marsac N."/>
            <person name="Ferriera S."/>
            <person name="Johnson J."/>
            <person name="Kravitz S."/>
            <person name="Beeson K."/>
            <person name="Sutton G."/>
            <person name="Rogers Y.-H."/>
            <person name="Friedman R."/>
            <person name="Frazier M."/>
            <person name="Venter J.C."/>
        </authorList>
    </citation>
    <scope>NUCLEOTIDE SEQUENCE [LARGE SCALE GENOMIC DNA]</scope>
    <source>
        <strain evidence="1 2">PCC 7420</strain>
    </source>
</reference>
<evidence type="ECO:0000313" key="2">
    <source>
        <dbReference type="Proteomes" id="UP000003835"/>
    </source>
</evidence>
<dbReference type="EMBL" id="DS989888">
    <property type="protein sequence ID" value="EDX70594.1"/>
    <property type="molecule type" value="Genomic_DNA"/>
</dbReference>
<protein>
    <submittedName>
        <fullName evidence="1">Uncharacterized protein</fullName>
    </submittedName>
</protein>
<dbReference type="STRING" id="118168.MC7420_166"/>
<dbReference type="Proteomes" id="UP000003835">
    <property type="component" value="Unassembled WGS sequence"/>
</dbReference>
<evidence type="ECO:0000313" key="1">
    <source>
        <dbReference type="EMBL" id="EDX70594.1"/>
    </source>
</evidence>